<reference evidence="2 3" key="1">
    <citation type="submission" date="2014-07" db="EMBL/GenBank/DDBJ databases">
        <authorList>
            <person name="Bishop-Lilly K.A."/>
            <person name="Broomall S.M."/>
            <person name="Chain P.S."/>
            <person name="Chertkov O."/>
            <person name="Coyne S.R."/>
            <person name="Daligault H.E."/>
            <person name="Davenport K.W."/>
            <person name="Erkkila T."/>
            <person name="Frey K.G."/>
            <person name="Gibbons H.S."/>
            <person name="Gu W."/>
            <person name="Jaissle J."/>
            <person name="Johnson S.L."/>
            <person name="Koroleva G.I."/>
            <person name="Ladner J.T."/>
            <person name="Lo C.-C."/>
            <person name="Minogue T.D."/>
            <person name="Munk C."/>
            <person name="Palacios G.F."/>
            <person name="Redden C.L."/>
            <person name="Rosenzweig C.N."/>
            <person name="Scholz M.B."/>
            <person name="Teshima H."/>
            <person name="Xu Y."/>
        </authorList>
    </citation>
    <scope>NUCLEOTIDE SEQUENCE [LARGE SCALE GENOMIC DNA]</scope>
    <source>
        <strain evidence="2 3">ATCC 33641</strain>
    </source>
</reference>
<sequence length="114" mass="12964">MIIKMTIHQQTYEILLADNPTAKSFVEQLPLTLIMKELNGNEKFADLPHALPARQIKPGILQEGELMLYGRQTLVLFYEAFQTSYSYTSIGKVIAPENLIRVVGDKNIEVHFSQ</sequence>
<dbReference type="Gene3D" id="2.40.100.20">
    <property type="match status" value="1"/>
</dbReference>
<dbReference type="Pfam" id="PF18050">
    <property type="entry name" value="Cyclophil_like2"/>
    <property type="match status" value="1"/>
</dbReference>
<evidence type="ECO:0000259" key="1">
    <source>
        <dbReference type="Pfam" id="PF18050"/>
    </source>
</evidence>
<gene>
    <name evidence="2" type="ORF">DJ58_3640</name>
</gene>
<dbReference type="Proteomes" id="UP000029430">
    <property type="component" value="Unassembled WGS sequence"/>
</dbReference>
<organism evidence="2 3">
    <name type="scientific">Yersinia frederiksenii ATCC 33641</name>
    <dbReference type="NCBI Taxonomy" id="349966"/>
    <lineage>
        <taxon>Bacteria</taxon>
        <taxon>Pseudomonadati</taxon>
        <taxon>Pseudomonadota</taxon>
        <taxon>Gammaproteobacteria</taxon>
        <taxon>Enterobacterales</taxon>
        <taxon>Yersiniaceae</taxon>
        <taxon>Yersinia</taxon>
    </lineage>
</organism>
<proteinExistence type="predicted"/>
<accession>A0ABR4W730</accession>
<protein>
    <recommendedName>
        <fullName evidence="1">Cyclophilin-like domain-containing protein</fullName>
    </recommendedName>
</protein>
<dbReference type="InterPro" id="IPR041183">
    <property type="entry name" value="Cyclophilin-like"/>
</dbReference>
<name>A0ABR4W730_YERFR</name>
<dbReference type="SUPFAM" id="SSF50891">
    <property type="entry name" value="Cyclophilin-like"/>
    <property type="match status" value="1"/>
</dbReference>
<evidence type="ECO:0000313" key="3">
    <source>
        <dbReference type="Proteomes" id="UP000029430"/>
    </source>
</evidence>
<evidence type="ECO:0000313" key="2">
    <source>
        <dbReference type="EMBL" id="KGA48287.1"/>
    </source>
</evidence>
<feature type="domain" description="Cyclophilin-like" evidence="1">
    <location>
        <begin position="5"/>
        <end position="112"/>
    </location>
</feature>
<dbReference type="EMBL" id="JPPS01000004">
    <property type="protein sequence ID" value="KGA48287.1"/>
    <property type="molecule type" value="Genomic_DNA"/>
</dbReference>
<comment type="caution">
    <text evidence="2">The sequence shown here is derived from an EMBL/GenBank/DDBJ whole genome shotgun (WGS) entry which is preliminary data.</text>
</comment>
<keyword evidence="3" id="KW-1185">Reference proteome</keyword>
<dbReference type="InterPro" id="IPR029000">
    <property type="entry name" value="Cyclophilin-like_dom_sf"/>
</dbReference>